<dbReference type="RefSeq" id="WP_189490600.1">
    <property type="nucleotide sequence ID" value="NZ_BMZG01000001.1"/>
</dbReference>
<reference evidence="2" key="2">
    <citation type="submission" date="2020-09" db="EMBL/GenBank/DDBJ databases">
        <authorList>
            <person name="Sun Q."/>
            <person name="Kim S."/>
        </authorList>
    </citation>
    <scope>NUCLEOTIDE SEQUENCE</scope>
    <source>
        <strain evidence="2">KCTC 32501</strain>
    </source>
</reference>
<evidence type="ECO:0000259" key="1">
    <source>
        <dbReference type="Pfam" id="PF14206"/>
    </source>
</evidence>
<gene>
    <name evidence="2" type="ORF">GCM10009007_02890</name>
</gene>
<comment type="caution">
    <text evidence="2">The sequence shown here is derived from an EMBL/GenBank/DDBJ whole genome shotgun (WGS) entry which is preliminary data.</text>
</comment>
<name>A0A8J3FXL9_9BURK</name>
<organism evidence="2 3">
    <name type="scientific">Formosimonas limnophila</name>
    <dbReference type="NCBI Taxonomy" id="1384487"/>
    <lineage>
        <taxon>Bacteria</taxon>
        <taxon>Pseudomonadati</taxon>
        <taxon>Pseudomonadota</taxon>
        <taxon>Betaproteobacteria</taxon>
        <taxon>Burkholderiales</taxon>
        <taxon>Burkholderiaceae</taxon>
        <taxon>Formosimonas</taxon>
    </lineage>
</organism>
<dbReference type="AlphaFoldDB" id="A0A8J3FXL9"/>
<proteinExistence type="predicted"/>
<dbReference type="Proteomes" id="UP000614287">
    <property type="component" value="Unassembled WGS sequence"/>
</dbReference>
<sequence>MKQKFPCPCCGYLVWDYPDGTFEICDICLWQDDPIQKNEPNYSGGANDVSLNKAKENFKKYGVCEERFIGAGRRPYQNELPTSNQNE</sequence>
<protein>
    <submittedName>
        <fullName evidence="2">Membrane protein</fullName>
    </submittedName>
</protein>
<keyword evidence="3" id="KW-1185">Reference proteome</keyword>
<accession>A0A8J3FXL9</accession>
<evidence type="ECO:0000313" key="2">
    <source>
        <dbReference type="EMBL" id="GHA65671.1"/>
    </source>
</evidence>
<evidence type="ECO:0000313" key="3">
    <source>
        <dbReference type="Proteomes" id="UP000614287"/>
    </source>
</evidence>
<dbReference type="EMBL" id="BMZG01000001">
    <property type="protein sequence ID" value="GHA65671.1"/>
    <property type="molecule type" value="Genomic_DNA"/>
</dbReference>
<reference evidence="2" key="1">
    <citation type="journal article" date="2014" name="Int. J. Syst. Evol. Microbiol.">
        <title>Complete genome sequence of Corynebacterium casei LMG S-19264T (=DSM 44701T), isolated from a smear-ripened cheese.</title>
        <authorList>
            <consortium name="US DOE Joint Genome Institute (JGI-PGF)"/>
            <person name="Walter F."/>
            <person name="Albersmeier A."/>
            <person name="Kalinowski J."/>
            <person name="Ruckert C."/>
        </authorList>
    </citation>
    <scope>NUCLEOTIDE SEQUENCE</scope>
    <source>
        <strain evidence="2">KCTC 32501</strain>
    </source>
</reference>
<feature type="domain" description="Cysteine-rich CPCC" evidence="1">
    <location>
        <begin position="5"/>
        <end position="79"/>
    </location>
</feature>
<dbReference type="InterPro" id="IPR025983">
    <property type="entry name" value="Cys_rich_CPCC"/>
</dbReference>
<dbReference type="Pfam" id="PF14206">
    <property type="entry name" value="Cys_rich_CPCC"/>
    <property type="match status" value="1"/>
</dbReference>